<comment type="caution">
    <text evidence="1">The sequence shown here is derived from an EMBL/GenBank/DDBJ whole genome shotgun (WGS) entry which is preliminary data.</text>
</comment>
<dbReference type="EMBL" id="CAJNYV010002383">
    <property type="protein sequence ID" value="CAF3474720.1"/>
    <property type="molecule type" value="Genomic_DNA"/>
</dbReference>
<evidence type="ECO:0000313" key="1">
    <source>
        <dbReference type="EMBL" id="CAF3474720.1"/>
    </source>
</evidence>
<sequence>MGGCVSVATIVGEVVPVSVRVVTTVSVSVRVASTDIFSISERKYCHRARPYHHSQGFTAGSHLTISASTQPHNTHSIYRTGHRQCCTSTNALTLKPLILP</sequence>
<organism evidence="1 2">
    <name type="scientific">Rotaria socialis</name>
    <dbReference type="NCBI Taxonomy" id="392032"/>
    <lineage>
        <taxon>Eukaryota</taxon>
        <taxon>Metazoa</taxon>
        <taxon>Spiralia</taxon>
        <taxon>Gnathifera</taxon>
        <taxon>Rotifera</taxon>
        <taxon>Eurotatoria</taxon>
        <taxon>Bdelloidea</taxon>
        <taxon>Philodinida</taxon>
        <taxon>Philodinidae</taxon>
        <taxon>Rotaria</taxon>
    </lineage>
</organism>
<protein>
    <submittedName>
        <fullName evidence="1">Uncharacterized protein</fullName>
    </submittedName>
</protein>
<dbReference type="Proteomes" id="UP000663865">
    <property type="component" value="Unassembled WGS sequence"/>
</dbReference>
<proteinExistence type="predicted"/>
<dbReference type="AlphaFoldDB" id="A0A818FFV2"/>
<reference evidence="1" key="1">
    <citation type="submission" date="2021-02" db="EMBL/GenBank/DDBJ databases">
        <authorList>
            <person name="Nowell W R."/>
        </authorList>
    </citation>
    <scope>NUCLEOTIDE SEQUENCE</scope>
</reference>
<gene>
    <name evidence="1" type="ORF">KIK155_LOCUS14083</name>
</gene>
<accession>A0A818FFV2</accession>
<name>A0A818FFV2_9BILA</name>
<evidence type="ECO:0000313" key="2">
    <source>
        <dbReference type="Proteomes" id="UP000663865"/>
    </source>
</evidence>